<sequence length="304" mass="32579">MAVHRRIVNALNRGWLGAWMAGLALALLGGCSGTGALNTLSAHGSAYTLQTDVPYGPLPRQKLDIYTPTAAAPARGWPMVVFLYGGTWRSGERGDYRFVGAALATKGMQVLVADYRLYPEVRYPDFVADSAKAVAYGLSQARRLGADPGRVFLMGHSAGAYNAAMVALDARWLRAEGQRPQALAGWIGLAGPYDFYPTENPDVQPVFFHPDYPPRSQPIGFAPADAPPTFLGAASDDPLVSPERNAQAMAQRLRAAGVPVTLRLYPRASHVTLIGALAWPLRWAGPVLDDVRAFVDAPRAADGP</sequence>
<keyword evidence="4" id="KW-1185">Reference proteome</keyword>
<dbReference type="GO" id="GO:0016787">
    <property type="term" value="F:hydrolase activity"/>
    <property type="evidence" value="ECO:0007669"/>
    <property type="project" value="UniProtKB-KW"/>
</dbReference>
<evidence type="ECO:0000256" key="1">
    <source>
        <dbReference type="ARBA" id="ARBA00022801"/>
    </source>
</evidence>
<organism evidence="3 4">
    <name type="scientific">Xenophilus arseniciresistens</name>
    <dbReference type="NCBI Taxonomy" id="1283306"/>
    <lineage>
        <taxon>Bacteria</taxon>
        <taxon>Pseudomonadati</taxon>
        <taxon>Pseudomonadota</taxon>
        <taxon>Betaproteobacteria</taxon>
        <taxon>Burkholderiales</taxon>
        <taxon>Comamonadaceae</taxon>
        <taxon>Xenophilus</taxon>
    </lineage>
</organism>
<evidence type="ECO:0000313" key="3">
    <source>
        <dbReference type="EMBL" id="MDA7414755.1"/>
    </source>
</evidence>
<dbReference type="Pfam" id="PF20434">
    <property type="entry name" value="BD-FAE"/>
    <property type="match status" value="1"/>
</dbReference>
<accession>A0AAE3SXR0</accession>
<dbReference type="InterPro" id="IPR049492">
    <property type="entry name" value="BD-FAE-like_dom"/>
</dbReference>
<dbReference type="Gene3D" id="3.40.50.1820">
    <property type="entry name" value="alpha/beta hydrolase"/>
    <property type="match status" value="1"/>
</dbReference>
<name>A0AAE3SXR0_9BURK</name>
<feature type="domain" description="BD-FAE-like" evidence="2">
    <location>
        <begin position="63"/>
        <end position="244"/>
    </location>
</feature>
<dbReference type="InterPro" id="IPR029058">
    <property type="entry name" value="AB_hydrolase_fold"/>
</dbReference>
<dbReference type="PANTHER" id="PTHR48081:SF9">
    <property type="entry name" value="CARBOXYLESTERASE"/>
    <property type="match status" value="1"/>
</dbReference>
<dbReference type="Proteomes" id="UP001212602">
    <property type="component" value="Unassembled WGS sequence"/>
</dbReference>
<dbReference type="PANTHER" id="PTHR48081">
    <property type="entry name" value="AB HYDROLASE SUPERFAMILY PROTEIN C4A8.06C"/>
    <property type="match status" value="1"/>
</dbReference>
<reference evidence="3" key="1">
    <citation type="submission" date="2023-01" db="EMBL/GenBank/DDBJ databases">
        <title>Xenophilus mangrovi sp. nov., isolated from soil of Mangrove nature reserve.</title>
        <authorList>
            <person name="Xu S."/>
            <person name="Liu Z."/>
            <person name="Xu Y."/>
        </authorList>
    </citation>
    <scope>NUCLEOTIDE SEQUENCE</scope>
    <source>
        <strain evidence="3">YW8</strain>
    </source>
</reference>
<evidence type="ECO:0000259" key="2">
    <source>
        <dbReference type="Pfam" id="PF20434"/>
    </source>
</evidence>
<protein>
    <submittedName>
        <fullName evidence="3">Alpha/beta hydrolase</fullName>
    </submittedName>
</protein>
<dbReference type="EMBL" id="JAQIPB010000001">
    <property type="protein sequence ID" value="MDA7414755.1"/>
    <property type="molecule type" value="Genomic_DNA"/>
</dbReference>
<dbReference type="AlphaFoldDB" id="A0AAE3SXR0"/>
<keyword evidence="1 3" id="KW-0378">Hydrolase</keyword>
<comment type="caution">
    <text evidence="3">The sequence shown here is derived from an EMBL/GenBank/DDBJ whole genome shotgun (WGS) entry which is preliminary data.</text>
</comment>
<gene>
    <name evidence="3" type="ORF">PGB34_00130</name>
</gene>
<evidence type="ECO:0000313" key="4">
    <source>
        <dbReference type="Proteomes" id="UP001212602"/>
    </source>
</evidence>
<dbReference type="InterPro" id="IPR050300">
    <property type="entry name" value="GDXG_lipolytic_enzyme"/>
</dbReference>
<dbReference type="SUPFAM" id="SSF53474">
    <property type="entry name" value="alpha/beta-Hydrolases"/>
    <property type="match status" value="1"/>
</dbReference>
<dbReference type="PROSITE" id="PS51257">
    <property type="entry name" value="PROKAR_LIPOPROTEIN"/>
    <property type="match status" value="1"/>
</dbReference>
<proteinExistence type="predicted"/>